<dbReference type="PANTHER" id="PTHR13847:SF287">
    <property type="entry name" value="FAD-DEPENDENT OXIDOREDUCTASE DOMAIN-CONTAINING PROTEIN 1"/>
    <property type="match status" value="1"/>
</dbReference>
<evidence type="ECO:0000313" key="23">
    <source>
        <dbReference type="Proteomes" id="UP000297736"/>
    </source>
</evidence>
<reference evidence="21 22" key="8">
    <citation type="submission" date="2019-01" db="EMBL/GenBank/DDBJ databases">
        <title>Comparative genomic analysis of Brevibacterium aurantiacum sheds light on its evolution and its adaptation to smear-ripened cheeses.</title>
        <authorList>
            <person name="Moineau S."/>
        </authorList>
    </citation>
    <scope>NUCLEOTIDE SEQUENCE [LARGE SCALE GENOMIC DNA]</scope>
    <source>
        <strain evidence="5 22">SMQ-1417</strain>
        <strain evidence="6 21">SMQ-1420</strain>
    </source>
</reference>
<dbReference type="PATRIC" id="fig|1703.10.peg.3298"/>
<reference evidence="4" key="1">
    <citation type="submission" date="2016-09" db="EMBL/GenBank/DDBJ databases">
        <title>Complete Genome Sequence of Brevibacterium aurantiacum SMQ-1335.</title>
        <authorList>
            <person name="de Melo A.G."/>
            <person name="Labrie S.J."/>
            <person name="Dumaresq J."/>
            <person name="Roberts R.J."/>
            <person name="Tremblay D.M."/>
            <person name="Moineau S."/>
        </authorList>
    </citation>
    <scope>NUCLEOTIDE SEQUENCE</scope>
    <source>
        <strain evidence="4">SMQ-1335</strain>
    </source>
</reference>
<proteinExistence type="predicted"/>
<evidence type="ECO:0000313" key="12">
    <source>
        <dbReference type="EMBL" id="SMY00212.1"/>
    </source>
</evidence>
<evidence type="ECO:0000313" key="7">
    <source>
        <dbReference type="EMBL" id="PCC42490.1"/>
    </source>
</evidence>
<dbReference type="KEGG" id="blin:BLSMQ_3190"/>
<dbReference type="RefSeq" id="WP_009881929.1">
    <property type="nucleotide sequence ID" value="NZ_AAGP01000004.1"/>
</dbReference>
<protein>
    <submittedName>
        <fullName evidence="13">FAD-binding oxidoreductase</fullName>
    </submittedName>
    <submittedName>
        <fullName evidence="5">FAD-dependent oxidoreductase</fullName>
    </submittedName>
    <submittedName>
        <fullName evidence="9">Glycine/D-amino acid oxidase (Deaminating)</fullName>
    </submittedName>
    <submittedName>
        <fullName evidence="4">Oxidoreductase, FAD-binding</fullName>
    </submittedName>
</protein>
<organism evidence="4 14">
    <name type="scientific">Brevibacterium aurantiacum</name>
    <dbReference type="NCBI Taxonomy" id="273384"/>
    <lineage>
        <taxon>Bacteria</taxon>
        <taxon>Bacillati</taxon>
        <taxon>Actinomycetota</taxon>
        <taxon>Actinomycetes</taxon>
        <taxon>Micrococcales</taxon>
        <taxon>Brevibacteriaceae</taxon>
        <taxon>Brevibacterium</taxon>
    </lineage>
</organism>
<feature type="region of interest" description="Disordered" evidence="2">
    <location>
        <begin position="205"/>
        <end position="234"/>
    </location>
</feature>
<dbReference type="EMBL" id="CP017150">
    <property type="protein sequence ID" value="AOP54892.1"/>
    <property type="molecule type" value="Genomic_DNA"/>
</dbReference>
<evidence type="ECO:0000313" key="9">
    <source>
        <dbReference type="EMBL" id="SMX62448.1"/>
    </source>
</evidence>
<dbReference type="EMBL" id="NRGP01000028">
    <property type="protein sequence ID" value="PCC45266.1"/>
    <property type="molecule type" value="Genomic_DNA"/>
</dbReference>
<dbReference type="EMBL" id="NRGQ01000018">
    <property type="protein sequence ID" value="PCC42490.1"/>
    <property type="molecule type" value="Genomic_DNA"/>
</dbReference>
<reference evidence="17 20" key="5">
    <citation type="submission" date="2017-03" db="EMBL/GenBank/DDBJ databases">
        <authorList>
            <person name="Monnet C."/>
        </authorList>
    </citation>
    <scope>NUCLEOTIDE SEQUENCE [LARGE SCALE GENOMIC DNA]</scope>
    <source>
        <strain evidence="20">ATCC 9175</strain>
        <strain evidence="17">CNRZ 920</strain>
    </source>
</reference>
<evidence type="ECO:0000313" key="14">
    <source>
        <dbReference type="Proteomes" id="UP000094793"/>
    </source>
</evidence>
<dbReference type="PANTHER" id="PTHR13847">
    <property type="entry name" value="SARCOSINE DEHYDROGENASE-RELATED"/>
    <property type="match status" value="1"/>
</dbReference>
<accession>A0A2A3YT41</accession>
<keyword evidence="20" id="KW-1185">Reference proteome</keyword>
<dbReference type="SUPFAM" id="SSF51905">
    <property type="entry name" value="FAD/NAD(P)-binding domain"/>
    <property type="match status" value="1"/>
</dbReference>
<dbReference type="Proteomes" id="UP000234327">
    <property type="component" value="Unassembled WGS sequence"/>
</dbReference>
<evidence type="ECO:0000313" key="11">
    <source>
        <dbReference type="EMBL" id="SMX76325.1"/>
    </source>
</evidence>
<dbReference type="EMBL" id="FXZG01000027">
    <property type="protein sequence ID" value="SMY00212.1"/>
    <property type="molecule type" value="Genomic_DNA"/>
</dbReference>
<dbReference type="Proteomes" id="UP000282731">
    <property type="component" value="Chromosome"/>
</dbReference>
<evidence type="ECO:0000313" key="21">
    <source>
        <dbReference type="Proteomes" id="UP000282731"/>
    </source>
</evidence>
<dbReference type="EMBL" id="CP025330">
    <property type="protein sequence ID" value="AZT94593.1"/>
    <property type="molecule type" value="Genomic_DNA"/>
</dbReference>
<evidence type="ECO:0000313" key="15">
    <source>
        <dbReference type="Proteomes" id="UP000217564"/>
    </source>
</evidence>
<evidence type="ECO:0000313" key="8">
    <source>
        <dbReference type="EMBL" id="PCC45266.1"/>
    </source>
</evidence>
<dbReference type="GO" id="GO:0016491">
    <property type="term" value="F:oxidoreductase activity"/>
    <property type="evidence" value="ECO:0007669"/>
    <property type="project" value="UniProtKB-KW"/>
</dbReference>
<dbReference type="Gene3D" id="3.50.50.60">
    <property type="entry name" value="FAD/NAD(P)-binding domain"/>
    <property type="match status" value="1"/>
</dbReference>
<evidence type="ECO:0000313" key="20">
    <source>
        <dbReference type="Proteomes" id="UP000234525"/>
    </source>
</evidence>
<dbReference type="EMBL" id="FXZB01000003">
    <property type="protein sequence ID" value="SMX67662.1"/>
    <property type="molecule type" value="Genomic_DNA"/>
</dbReference>
<reference evidence="18 19" key="4">
    <citation type="submission" date="2017-03" db="EMBL/GenBank/DDBJ databases">
        <authorList>
            <person name="Afonso C.L."/>
            <person name="Miller P.J."/>
            <person name="Scott M.A."/>
            <person name="Spackman E."/>
            <person name="Goraichik I."/>
            <person name="Dimitrov K.M."/>
            <person name="Suarez D.L."/>
            <person name="Swayne D.E."/>
        </authorList>
    </citation>
    <scope>NUCLEOTIDE SEQUENCE [LARGE SCALE GENOMIC DNA]</scope>
    <source>
        <strain evidence="9">6</strain>
        <strain evidence="19">6(3)</strain>
        <strain evidence="11">8</strain>
        <strain evidence="18">8(6)</strain>
        <strain evidence="10">ATCC 9175</strain>
        <strain evidence="12">CNRZ 920</strain>
    </source>
</reference>
<dbReference type="Proteomes" id="UP000297736">
    <property type="component" value="Unassembled WGS sequence"/>
</dbReference>
<dbReference type="AlphaFoldDB" id="A0A1D7W7D5"/>
<dbReference type="Proteomes" id="UP000234289">
    <property type="component" value="Unassembled WGS sequence"/>
</dbReference>
<evidence type="ECO:0000256" key="1">
    <source>
        <dbReference type="ARBA" id="ARBA00023002"/>
    </source>
</evidence>
<dbReference type="Pfam" id="PF01266">
    <property type="entry name" value="DAO"/>
    <property type="match status" value="1"/>
</dbReference>
<evidence type="ECO:0000313" key="6">
    <source>
        <dbReference type="EMBL" id="AZT98379.1"/>
    </source>
</evidence>
<dbReference type="EMBL" id="RHFF01000001">
    <property type="protein sequence ID" value="TGD40763.1"/>
    <property type="molecule type" value="Genomic_DNA"/>
</dbReference>
<evidence type="ECO:0000313" key="4">
    <source>
        <dbReference type="EMBL" id="AOP54892.1"/>
    </source>
</evidence>
<evidence type="ECO:0000313" key="17">
    <source>
        <dbReference type="Proteomes" id="UP000234289"/>
    </source>
</evidence>
<evidence type="ECO:0000313" key="13">
    <source>
        <dbReference type="EMBL" id="TGD40763.1"/>
    </source>
</evidence>
<reference evidence="15 16" key="3">
    <citation type="journal article" date="2017" name="Elife">
        <title>Extensive horizontal gene transfer in cheese-associated bacteria.</title>
        <authorList>
            <person name="Bonham K.S."/>
            <person name="Wolfe B.E."/>
            <person name="Dutton R.J."/>
        </authorList>
    </citation>
    <scope>NUCLEOTIDE SEQUENCE [LARGE SCALE GENOMIC DNA]</scope>
    <source>
        <strain evidence="8 15">947_7</strain>
        <strain evidence="7 16">962_8</strain>
    </source>
</reference>
<dbReference type="EMBL" id="FXZI01000002">
    <property type="protein sequence ID" value="SMX76325.1"/>
    <property type="molecule type" value="Genomic_DNA"/>
</dbReference>
<evidence type="ECO:0000313" key="18">
    <source>
        <dbReference type="Proteomes" id="UP000234300"/>
    </source>
</evidence>
<evidence type="ECO:0000313" key="19">
    <source>
        <dbReference type="Proteomes" id="UP000234327"/>
    </source>
</evidence>
<evidence type="ECO:0000259" key="3">
    <source>
        <dbReference type="Pfam" id="PF01266"/>
    </source>
</evidence>
<dbReference type="OrthoDB" id="9806452at2"/>
<keyword evidence="1" id="KW-0560">Oxidoreductase</keyword>
<accession>A0A2H1HHQ6</accession>
<evidence type="ECO:0000313" key="22">
    <source>
        <dbReference type="Proteomes" id="UP000283000"/>
    </source>
</evidence>
<dbReference type="EMBL" id="CP025334">
    <property type="protein sequence ID" value="AZT98379.1"/>
    <property type="molecule type" value="Genomic_DNA"/>
</dbReference>
<reference evidence="13 23" key="7">
    <citation type="submission" date="2018-10" db="EMBL/GenBank/DDBJ databases">
        <title>Brevibacterium genomes from Austrain hard cheese rinds.</title>
        <authorList>
            <person name="Anast J.M."/>
            <person name="Dzieciol M."/>
            <person name="Schultz D.L."/>
            <person name="Mann E."/>
            <person name="Wagner M."/>
            <person name="Schmitz-Esser S."/>
        </authorList>
    </citation>
    <scope>NUCLEOTIDE SEQUENCE [LARGE SCALE GENOMIC DNA]</scope>
    <source>
        <strain evidence="13 23">L261</strain>
    </source>
</reference>
<name>A0A1D7W7D5_BREAU</name>
<dbReference type="InterPro" id="IPR036188">
    <property type="entry name" value="FAD/NAD-bd_sf"/>
</dbReference>
<reference evidence="21 22" key="6">
    <citation type="submission" date="2017-12" db="EMBL/GenBank/DDBJ databases">
        <authorList>
            <person name="Levesque S."/>
        </authorList>
    </citation>
    <scope>NUCLEOTIDE SEQUENCE [LARGE SCALE GENOMIC DNA]</scope>
    <source>
        <strain evidence="5 22">SMQ-1417</strain>
        <strain evidence="6 21">SMQ-1420</strain>
    </source>
</reference>
<evidence type="ECO:0000313" key="16">
    <source>
        <dbReference type="Proteomes" id="UP000218620"/>
    </source>
</evidence>
<feature type="domain" description="FAD dependent oxidoreductase" evidence="3">
    <location>
        <begin position="4"/>
        <end position="420"/>
    </location>
</feature>
<evidence type="ECO:0000313" key="5">
    <source>
        <dbReference type="EMBL" id="AZT94593.1"/>
    </source>
</evidence>
<dbReference type="Proteomes" id="UP000218620">
    <property type="component" value="Unassembled WGS sequence"/>
</dbReference>
<dbReference type="GeneID" id="60907460"/>
<dbReference type="GO" id="GO:0005737">
    <property type="term" value="C:cytoplasm"/>
    <property type="evidence" value="ECO:0007669"/>
    <property type="project" value="TreeGrafter"/>
</dbReference>
<accession>A0A1D7W7D5</accession>
<reference evidence="14" key="2">
    <citation type="submission" date="2016-09" db="EMBL/GenBank/DDBJ databases">
        <title>Complete Genome Sequence of Brevibacterium linens SMQ-1335.</title>
        <authorList>
            <person name="de Melo A.G."/>
            <person name="Labrie S.J."/>
            <person name="Dumaresq J."/>
            <person name="Roberts R.J."/>
            <person name="Tremblay D.M."/>
            <person name="Moineau S."/>
        </authorList>
    </citation>
    <scope>NUCLEOTIDE SEQUENCE [LARGE SCALE GENOMIC DNA]</scope>
    <source>
        <strain evidence="14">SMQ-1335</strain>
    </source>
</reference>
<dbReference type="Proteomes" id="UP000283000">
    <property type="component" value="Chromosome"/>
</dbReference>
<dbReference type="Proteomes" id="UP000234525">
    <property type="component" value="Unassembled WGS sequence"/>
</dbReference>
<dbReference type="Proteomes" id="UP000234300">
    <property type="component" value="Unassembled WGS sequence"/>
</dbReference>
<dbReference type="Gene3D" id="3.30.9.10">
    <property type="entry name" value="D-Amino Acid Oxidase, subunit A, domain 2"/>
    <property type="match status" value="1"/>
</dbReference>
<dbReference type="Proteomes" id="UP000094793">
    <property type="component" value="Chromosome"/>
</dbReference>
<dbReference type="EMBL" id="FXYZ01000001">
    <property type="protein sequence ID" value="SMX62448.1"/>
    <property type="molecule type" value="Genomic_DNA"/>
</dbReference>
<evidence type="ECO:0000313" key="10">
    <source>
        <dbReference type="EMBL" id="SMX67662.1"/>
    </source>
</evidence>
<gene>
    <name evidence="10" type="ORF">BAUR9175_00593</name>
    <name evidence="12" type="ORF">BAUR920_03295</name>
    <name evidence="9" type="ORF">BAURA63_00023</name>
    <name evidence="11" type="ORF">BAURA86_00719</name>
    <name evidence="4" type="ORF">BLSMQ_3190</name>
    <name evidence="8" type="ORF">CIK64_17025</name>
    <name evidence="7" type="ORF">CIK65_12220</name>
    <name evidence="5" type="ORF">CXR23_16760</name>
    <name evidence="6" type="ORF">CXR27_16325</name>
    <name evidence="13" type="ORF">EB834_01655</name>
</gene>
<dbReference type="InterPro" id="IPR006076">
    <property type="entry name" value="FAD-dep_OxRdtase"/>
</dbReference>
<evidence type="ECO:0000256" key="2">
    <source>
        <dbReference type="SAM" id="MobiDB-lite"/>
    </source>
</evidence>
<dbReference type="Proteomes" id="UP000217564">
    <property type="component" value="Unassembled WGS sequence"/>
</dbReference>
<sequence>MSADAVVIGSGVMGASIAYSLARRGYAVTVVDKKSGPAQGSTGATSAIVRFTYSLRDSIAMAWESKHLWENLRDHLQAPEAEPVADFIRTGMAVIDIPGLLPPTLRSHFDDLAIPYAEWDAVELSRELPGIDVSNYHPPVRPDDPAFLDDSAEEANALYTPDGGYISDPVLATENFVRAAQRHGAQFLYNAEVIALDHRVLDRQQTVGSAPEDVTEGVPSKAGAPDEGGDSSEGRAAWSIDLADGRVLDAAVVVNAAGPWSSRLNELAGVGSDHGVSLTPLRQEVHTLPAESTVIRADGSRIPALLDAGIGTYMRAEVGGQLLIGGSEPECDELEWVDDPDEVSMSVRPEQFETQSLRAAKRFNDITIPNRARGVVGVYDVAADWTPIYDQSEADGFYQAVGTSGNQFKNAPMVGELMAGLIDAVEAGHDHDNDPVRIPLNLTGEELDLGTFSRLRTPAGTSGNVMG</sequence>
<dbReference type="eggNOG" id="COG0665">
    <property type="taxonomic scope" value="Bacteria"/>
</dbReference>